<sequence length="120" mass="13680">MNNTTEKFDLWCIVELFGHSKIAGRCTEQNVAGTNMLRVDVPETSVNPAFTRFFNHAAIYAINPVSEDVAIFMADKLNTKPIDSWDIRQFQEKALQQKVIGQPVDRDDDDEDIEEGIDYI</sequence>
<evidence type="ECO:0000313" key="3">
    <source>
        <dbReference type="Proteomes" id="UP001597560"/>
    </source>
</evidence>
<reference evidence="3" key="1">
    <citation type="journal article" date="2019" name="Int. J. Syst. Evol. Microbiol.">
        <title>The Global Catalogue of Microorganisms (GCM) 10K type strain sequencing project: providing services to taxonomists for standard genome sequencing and annotation.</title>
        <authorList>
            <consortium name="The Broad Institute Genomics Platform"/>
            <consortium name="The Broad Institute Genome Sequencing Center for Infectious Disease"/>
            <person name="Wu L."/>
            <person name="Ma J."/>
        </authorList>
    </citation>
    <scope>NUCLEOTIDE SEQUENCE [LARGE SCALE GENOMIC DNA]</scope>
    <source>
        <strain evidence="3">KCTC 23098</strain>
    </source>
</reference>
<gene>
    <name evidence="2" type="ORF">ACFS6J_05920</name>
</gene>
<dbReference type="RefSeq" id="WP_377609414.1">
    <property type="nucleotide sequence ID" value="NZ_JBHUPA010000002.1"/>
</dbReference>
<evidence type="ECO:0000313" key="2">
    <source>
        <dbReference type="EMBL" id="MFD2961310.1"/>
    </source>
</evidence>
<comment type="caution">
    <text evidence="2">The sequence shown here is derived from an EMBL/GenBank/DDBJ whole genome shotgun (WGS) entry which is preliminary data.</text>
</comment>
<proteinExistence type="predicted"/>
<organism evidence="2 3">
    <name type="scientific">Olivibacter jilunii</name>
    <dbReference type="NCBI Taxonomy" id="985016"/>
    <lineage>
        <taxon>Bacteria</taxon>
        <taxon>Pseudomonadati</taxon>
        <taxon>Bacteroidota</taxon>
        <taxon>Sphingobacteriia</taxon>
        <taxon>Sphingobacteriales</taxon>
        <taxon>Sphingobacteriaceae</taxon>
        <taxon>Olivibacter</taxon>
    </lineage>
</organism>
<evidence type="ECO:0008006" key="4">
    <source>
        <dbReference type="Google" id="ProtNLM"/>
    </source>
</evidence>
<feature type="compositionally biased region" description="Acidic residues" evidence="1">
    <location>
        <begin position="106"/>
        <end position="120"/>
    </location>
</feature>
<dbReference type="EMBL" id="JBHUPA010000002">
    <property type="protein sequence ID" value="MFD2961310.1"/>
    <property type="molecule type" value="Genomic_DNA"/>
</dbReference>
<protein>
    <recommendedName>
        <fullName evidence="4">Acetyltransferase</fullName>
    </recommendedName>
</protein>
<keyword evidence="3" id="KW-1185">Reference proteome</keyword>
<dbReference type="Proteomes" id="UP001597560">
    <property type="component" value="Unassembled WGS sequence"/>
</dbReference>
<name>A0ABW6AY78_9SPHI</name>
<feature type="region of interest" description="Disordered" evidence="1">
    <location>
        <begin position="99"/>
        <end position="120"/>
    </location>
</feature>
<accession>A0ABW6AY78</accession>
<evidence type="ECO:0000256" key="1">
    <source>
        <dbReference type="SAM" id="MobiDB-lite"/>
    </source>
</evidence>